<dbReference type="EMBL" id="NCSJ02000077">
    <property type="protein sequence ID" value="RFU31379.1"/>
    <property type="molecule type" value="Genomic_DNA"/>
</dbReference>
<feature type="non-terminal residue" evidence="2">
    <location>
        <position position="153"/>
    </location>
</feature>
<name>A0A3E2HD96_SCYLI</name>
<feature type="non-terminal residue" evidence="2">
    <location>
        <position position="1"/>
    </location>
</feature>
<sequence>MDNNNEQQPEEDSEENSEEESEEGFKETIKETNIQERVLKKVVMLPKQLTKSTEGLTVRELSRASGKKLILLLLKLNLRPIQVLRALSLDLDLDFKLEDNVEQVLITTSKEVKIARLNLFYKDKKKLKAYLVQTRTYLVLNDHLLPKNIHKVL</sequence>
<accession>A0A3E2HD96</accession>
<proteinExistence type="predicted"/>
<comment type="caution">
    <text evidence="2">The sequence shown here is derived from an EMBL/GenBank/DDBJ whole genome shotgun (WGS) entry which is preliminary data.</text>
</comment>
<evidence type="ECO:0000313" key="2">
    <source>
        <dbReference type="EMBL" id="RFU31379.1"/>
    </source>
</evidence>
<dbReference type="Proteomes" id="UP000258309">
    <property type="component" value="Unassembled WGS sequence"/>
</dbReference>
<feature type="region of interest" description="Disordered" evidence="1">
    <location>
        <begin position="1"/>
        <end position="28"/>
    </location>
</feature>
<organism evidence="2 3">
    <name type="scientific">Scytalidium lignicola</name>
    <name type="common">Hyphomycete</name>
    <dbReference type="NCBI Taxonomy" id="5539"/>
    <lineage>
        <taxon>Eukaryota</taxon>
        <taxon>Fungi</taxon>
        <taxon>Dikarya</taxon>
        <taxon>Ascomycota</taxon>
        <taxon>Pezizomycotina</taxon>
        <taxon>Leotiomycetes</taxon>
        <taxon>Leotiomycetes incertae sedis</taxon>
        <taxon>Scytalidium</taxon>
    </lineage>
</organism>
<keyword evidence="3" id="KW-1185">Reference proteome</keyword>
<dbReference type="AlphaFoldDB" id="A0A3E2HD96"/>
<reference evidence="2 3" key="1">
    <citation type="submission" date="2018-05" db="EMBL/GenBank/DDBJ databases">
        <title>Draft genome sequence of Scytalidium lignicola DSM 105466, a ubiquitous saprotrophic fungus.</title>
        <authorList>
            <person name="Buettner E."/>
            <person name="Gebauer A.M."/>
            <person name="Hofrichter M."/>
            <person name="Liers C."/>
            <person name="Kellner H."/>
        </authorList>
    </citation>
    <scope>NUCLEOTIDE SEQUENCE [LARGE SCALE GENOMIC DNA]</scope>
    <source>
        <strain evidence="2 3">DSM 105466</strain>
    </source>
</reference>
<gene>
    <name evidence="2" type="ORF">B7463_g4960</name>
</gene>
<evidence type="ECO:0000313" key="3">
    <source>
        <dbReference type="Proteomes" id="UP000258309"/>
    </source>
</evidence>
<evidence type="ECO:0000256" key="1">
    <source>
        <dbReference type="SAM" id="MobiDB-lite"/>
    </source>
</evidence>
<protein>
    <submittedName>
        <fullName evidence="2">Uncharacterized protein</fullName>
    </submittedName>
</protein>
<feature type="compositionally biased region" description="Acidic residues" evidence="1">
    <location>
        <begin position="8"/>
        <end position="22"/>
    </location>
</feature>